<name>A0A8J4PMX8_9MYCE</name>
<evidence type="ECO:0000256" key="5">
    <source>
        <dbReference type="ARBA" id="ARBA00022989"/>
    </source>
</evidence>
<dbReference type="OrthoDB" id="494673at2759"/>
<comment type="subcellular location">
    <subcellularLocation>
        <location evidence="11">Contractile vacuole membrane</location>
    </subcellularLocation>
</comment>
<dbReference type="GO" id="GO:0031164">
    <property type="term" value="C:contractile vacuolar membrane"/>
    <property type="evidence" value="ECO:0007669"/>
    <property type="project" value="UniProtKB-SubCell"/>
</dbReference>
<dbReference type="Proteomes" id="UP000695562">
    <property type="component" value="Unassembled WGS sequence"/>
</dbReference>
<protein>
    <recommendedName>
        <fullName evidence="16">Purinergic receptor</fullName>
    </recommendedName>
</protein>
<proteinExistence type="inferred from homology"/>
<evidence type="ECO:0000313" key="14">
    <source>
        <dbReference type="EMBL" id="KAF2069905.1"/>
    </source>
</evidence>
<keyword evidence="2" id="KW-0813">Transport</keyword>
<keyword evidence="5 13" id="KW-1133">Transmembrane helix</keyword>
<keyword evidence="4 13" id="KW-0812">Transmembrane</keyword>
<dbReference type="FunFam" id="1.10.287.940:FF:000010">
    <property type="entry name" value="P2X receptor E"/>
    <property type="match status" value="1"/>
</dbReference>
<evidence type="ECO:0000256" key="1">
    <source>
        <dbReference type="ARBA" id="ARBA00009848"/>
    </source>
</evidence>
<keyword evidence="7 13" id="KW-0472">Membrane</keyword>
<dbReference type="GO" id="GO:0050848">
    <property type="term" value="P:regulation of calcium-mediated signaling"/>
    <property type="evidence" value="ECO:0007669"/>
    <property type="project" value="UniProtKB-ARBA"/>
</dbReference>
<dbReference type="EMBL" id="AJWJ01000576">
    <property type="protein sequence ID" value="KAF2069905.1"/>
    <property type="molecule type" value="Genomic_DNA"/>
</dbReference>
<comment type="similarity">
    <text evidence="1">Belongs to the P2X receptor family.</text>
</comment>
<evidence type="ECO:0000256" key="11">
    <source>
        <dbReference type="ARBA" id="ARBA00037850"/>
    </source>
</evidence>
<keyword evidence="15" id="KW-1185">Reference proteome</keyword>
<evidence type="ECO:0000256" key="2">
    <source>
        <dbReference type="ARBA" id="ARBA00022448"/>
    </source>
</evidence>
<evidence type="ECO:0000256" key="12">
    <source>
        <dbReference type="SAM" id="MobiDB-lite"/>
    </source>
</evidence>
<evidence type="ECO:0000256" key="7">
    <source>
        <dbReference type="ARBA" id="ARBA00023136"/>
    </source>
</evidence>
<dbReference type="AlphaFoldDB" id="A0A8J4PMX8"/>
<evidence type="ECO:0008006" key="16">
    <source>
        <dbReference type="Google" id="ProtNLM"/>
    </source>
</evidence>
<accession>A0A8J4PMX8</accession>
<feature type="transmembrane region" description="Helical" evidence="13">
    <location>
        <begin position="27"/>
        <end position="49"/>
    </location>
</feature>
<dbReference type="GO" id="GO:0071476">
    <property type="term" value="P:cellular hypotonic response"/>
    <property type="evidence" value="ECO:0007669"/>
    <property type="project" value="UniProtKB-ARBA"/>
</dbReference>
<evidence type="ECO:0000256" key="8">
    <source>
        <dbReference type="ARBA" id="ARBA00023170"/>
    </source>
</evidence>
<evidence type="ECO:0000256" key="10">
    <source>
        <dbReference type="ARBA" id="ARBA00023303"/>
    </source>
</evidence>
<keyword evidence="3" id="KW-0926">Vacuole</keyword>
<dbReference type="PANTHER" id="PTHR10125:SF31">
    <property type="entry name" value="P2X RECEPTOR E"/>
    <property type="match status" value="1"/>
</dbReference>
<keyword evidence="6" id="KW-0406">Ion transport</keyword>
<evidence type="ECO:0000256" key="6">
    <source>
        <dbReference type="ARBA" id="ARBA00023065"/>
    </source>
</evidence>
<evidence type="ECO:0000313" key="15">
    <source>
        <dbReference type="Proteomes" id="UP000695562"/>
    </source>
</evidence>
<dbReference type="Pfam" id="PF00864">
    <property type="entry name" value="P2X_receptor"/>
    <property type="match status" value="2"/>
</dbReference>
<evidence type="ECO:0000256" key="13">
    <source>
        <dbReference type="SAM" id="Phobius"/>
    </source>
</evidence>
<dbReference type="GO" id="GO:0140417">
    <property type="term" value="F:intracellularly ATP-gated calcium channel activity"/>
    <property type="evidence" value="ECO:0007669"/>
    <property type="project" value="UniProtKB-ARBA"/>
</dbReference>
<keyword evidence="8" id="KW-0675">Receptor</keyword>
<keyword evidence="10" id="KW-0407">Ion channel</keyword>
<gene>
    <name evidence="14" type="ORF">CYY_008776</name>
</gene>
<feature type="region of interest" description="Disordered" evidence="12">
    <location>
        <begin position="361"/>
        <end position="384"/>
    </location>
</feature>
<feature type="transmembrane region" description="Helical" evidence="13">
    <location>
        <begin position="314"/>
        <end position="339"/>
    </location>
</feature>
<dbReference type="PANTHER" id="PTHR10125">
    <property type="entry name" value="P2X PURINOCEPTOR"/>
    <property type="match status" value="1"/>
</dbReference>
<keyword evidence="9" id="KW-1071">Ligand-gated ion channel</keyword>
<evidence type="ECO:0000256" key="9">
    <source>
        <dbReference type="ARBA" id="ARBA00023286"/>
    </source>
</evidence>
<evidence type="ECO:0000256" key="4">
    <source>
        <dbReference type="ARBA" id="ARBA00022692"/>
    </source>
</evidence>
<dbReference type="GO" id="GO:0035381">
    <property type="term" value="F:ATP-gated ion channel activity"/>
    <property type="evidence" value="ECO:0007669"/>
    <property type="project" value="TreeGrafter"/>
</dbReference>
<reference evidence="14" key="1">
    <citation type="submission" date="2020-01" db="EMBL/GenBank/DDBJ databases">
        <title>Development of genomics and gene disruption for Polysphondylium violaceum indicates a role for the polyketide synthase stlB in stalk morphogenesis.</title>
        <authorList>
            <person name="Narita B."/>
            <person name="Kawabe Y."/>
            <person name="Kin K."/>
            <person name="Saito T."/>
            <person name="Gibbs R."/>
            <person name="Kuspa A."/>
            <person name="Muzny D."/>
            <person name="Queller D."/>
            <person name="Richards S."/>
            <person name="Strassman J."/>
            <person name="Sucgang R."/>
            <person name="Worley K."/>
            <person name="Schaap P."/>
        </authorList>
    </citation>
    <scope>NUCLEOTIDE SEQUENCE</scope>
    <source>
        <strain evidence="14">QSvi11</strain>
    </source>
</reference>
<comment type="caution">
    <text evidence="14">The sequence shown here is derived from an EMBL/GenBank/DDBJ whole genome shotgun (WGS) entry which is preliminary data.</text>
</comment>
<evidence type="ECO:0000256" key="3">
    <source>
        <dbReference type="ARBA" id="ARBA00022554"/>
    </source>
</evidence>
<dbReference type="Gene3D" id="1.10.287.940">
    <property type="entry name" value="atp-gated p2x4 ion channel"/>
    <property type="match status" value="2"/>
</dbReference>
<organism evidence="14 15">
    <name type="scientific">Polysphondylium violaceum</name>
    <dbReference type="NCBI Taxonomy" id="133409"/>
    <lineage>
        <taxon>Eukaryota</taxon>
        <taxon>Amoebozoa</taxon>
        <taxon>Evosea</taxon>
        <taxon>Eumycetozoa</taxon>
        <taxon>Dictyostelia</taxon>
        <taxon>Dictyosteliales</taxon>
        <taxon>Dictyosteliaceae</taxon>
        <taxon>Polysphondylium</taxon>
    </lineage>
</organism>
<sequence>MVCNNVDWDSLFSYQTVKIVRIRDKRLGILHLSFMGAIILYIVIVTILLQQQYLAIQTPIGSIRNSLLAPANRSQYLPYCQNSTNLNYNGFPTKECQYWDETLVMYPPSSEYSLFITTRVSSSTQETFNNCSLTEFNCTYVNVANSTKDFYIADVDTFTVLVDHTMAAPTLGIQYNAKQLPGFMLNSKGKKITLTPPNIVGVVDQYDILTLDAILNAADIASLDSPGFSNSSRSIRDDGMLLFCFITYSNTFTYSTSKYRYTYEFHLIEDTKFKIVEPIYLDDVNHRYIFNRHGVRIIFIQTGQLGKFDFQTSLLTFVSGIGLLTVATLVVDIIAVRLLPQRNKYSMMKYQDSGLKRKPLLGDSETIEPETPNQKDESGNIIIH</sequence>
<dbReference type="InterPro" id="IPR059116">
    <property type="entry name" value="P2X_receptor"/>
</dbReference>